<dbReference type="InterPro" id="IPR036942">
    <property type="entry name" value="Beta-barrel_TonB_sf"/>
</dbReference>
<keyword evidence="2 10" id="KW-0813">Transport</keyword>
<feature type="chain" id="PRO_5044607760" evidence="12">
    <location>
        <begin position="22"/>
        <end position="767"/>
    </location>
</feature>
<evidence type="ECO:0000313" key="17">
    <source>
        <dbReference type="Proteomes" id="UP000290848"/>
    </source>
</evidence>
<name>A0A4Q0MES6_9SPHI</name>
<dbReference type="GO" id="GO:0044718">
    <property type="term" value="P:siderophore transmembrane transport"/>
    <property type="evidence" value="ECO:0007669"/>
    <property type="project" value="TreeGrafter"/>
</dbReference>
<dbReference type="SUPFAM" id="SSF56935">
    <property type="entry name" value="Porins"/>
    <property type="match status" value="1"/>
</dbReference>
<dbReference type="Gene3D" id="2.40.170.20">
    <property type="entry name" value="TonB-dependent receptor, beta-barrel domain"/>
    <property type="match status" value="1"/>
</dbReference>
<keyword evidence="4 10" id="KW-0812">Transmembrane</keyword>
<proteinExistence type="inferred from homology"/>
<dbReference type="InterPro" id="IPR000531">
    <property type="entry name" value="Beta-barrel_TonB"/>
</dbReference>
<evidence type="ECO:0000313" key="15">
    <source>
        <dbReference type="EMBL" id="KAA8485490.1"/>
    </source>
</evidence>
<evidence type="ECO:0000256" key="5">
    <source>
        <dbReference type="ARBA" id="ARBA00022729"/>
    </source>
</evidence>
<dbReference type="EMBL" id="RXOC01000002">
    <property type="protein sequence ID" value="RXF71764.1"/>
    <property type="molecule type" value="Genomic_DNA"/>
</dbReference>
<evidence type="ECO:0000256" key="10">
    <source>
        <dbReference type="PROSITE-ProRule" id="PRU01360"/>
    </source>
</evidence>
<dbReference type="InterPro" id="IPR037066">
    <property type="entry name" value="Plug_dom_sf"/>
</dbReference>
<dbReference type="EMBL" id="VWNE01000004">
    <property type="protein sequence ID" value="KAA8485490.1"/>
    <property type="molecule type" value="Genomic_DNA"/>
</dbReference>
<evidence type="ECO:0000256" key="9">
    <source>
        <dbReference type="ARBA" id="ARBA00023237"/>
    </source>
</evidence>
<evidence type="ECO:0000256" key="12">
    <source>
        <dbReference type="SAM" id="SignalP"/>
    </source>
</evidence>
<dbReference type="AlphaFoldDB" id="A0A4Q0MES6"/>
<dbReference type="Pfam" id="PF07715">
    <property type="entry name" value="Plug"/>
    <property type="match status" value="1"/>
</dbReference>
<keyword evidence="5 12" id="KW-0732">Signal</keyword>
<dbReference type="Proteomes" id="UP000322918">
    <property type="component" value="Unassembled WGS sequence"/>
</dbReference>
<feature type="domain" description="TonB-dependent receptor plug" evidence="14">
    <location>
        <begin position="124"/>
        <end position="225"/>
    </location>
</feature>
<evidence type="ECO:0000256" key="2">
    <source>
        <dbReference type="ARBA" id="ARBA00022448"/>
    </source>
</evidence>
<dbReference type="Gene3D" id="2.170.130.10">
    <property type="entry name" value="TonB-dependent receptor, plug domain"/>
    <property type="match status" value="1"/>
</dbReference>
<evidence type="ECO:0000313" key="18">
    <source>
        <dbReference type="Proteomes" id="UP000322918"/>
    </source>
</evidence>
<keyword evidence="18" id="KW-1185">Reference proteome</keyword>
<dbReference type="RefSeq" id="WP_128768012.1">
    <property type="nucleotide sequence ID" value="NZ_RXOC01000002.1"/>
</dbReference>
<dbReference type="Pfam" id="PF13715">
    <property type="entry name" value="CarbopepD_reg_2"/>
    <property type="match status" value="1"/>
</dbReference>
<organism evidence="16 17">
    <name type="scientific">Arcticibacter tournemirensis</name>
    <dbReference type="NCBI Taxonomy" id="699437"/>
    <lineage>
        <taxon>Bacteria</taxon>
        <taxon>Pseudomonadati</taxon>
        <taxon>Bacteroidota</taxon>
        <taxon>Sphingobacteriia</taxon>
        <taxon>Sphingobacteriales</taxon>
        <taxon>Sphingobacteriaceae</taxon>
        <taxon>Arcticibacter</taxon>
    </lineage>
</organism>
<dbReference type="SUPFAM" id="SSF49464">
    <property type="entry name" value="Carboxypeptidase regulatory domain-like"/>
    <property type="match status" value="1"/>
</dbReference>
<comment type="caution">
    <text evidence="16">The sequence shown here is derived from an EMBL/GenBank/DDBJ whole genome shotgun (WGS) entry which is preliminary data.</text>
</comment>
<dbReference type="PANTHER" id="PTHR30069">
    <property type="entry name" value="TONB-DEPENDENT OUTER MEMBRANE RECEPTOR"/>
    <property type="match status" value="1"/>
</dbReference>
<dbReference type="Pfam" id="PF00593">
    <property type="entry name" value="TonB_dep_Rec_b-barrel"/>
    <property type="match status" value="1"/>
</dbReference>
<evidence type="ECO:0000259" key="13">
    <source>
        <dbReference type="Pfam" id="PF00593"/>
    </source>
</evidence>
<evidence type="ECO:0000256" key="8">
    <source>
        <dbReference type="ARBA" id="ARBA00023170"/>
    </source>
</evidence>
<dbReference type="Proteomes" id="UP000290848">
    <property type="component" value="Unassembled WGS sequence"/>
</dbReference>
<accession>A0A4Q0MES6</accession>
<protein>
    <submittedName>
        <fullName evidence="16">TonB-dependent receptor</fullName>
    </submittedName>
</protein>
<keyword evidence="9 10" id="KW-0998">Cell outer membrane</keyword>
<keyword evidence="7 10" id="KW-0472">Membrane</keyword>
<dbReference type="InterPro" id="IPR039426">
    <property type="entry name" value="TonB-dep_rcpt-like"/>
</dbReference>
<dbReference type="OrthoDB" id="9795928at2"/>
<gene>
    <name evidence="16" type="ORF">EKH83_03490</name>
    <name evidence="15" type="ORF">F1649_03120</name>
</gene>
<dbReference type="PANTHER" id="PTHR30069:SF29">
    <property type="entry name" value="HEMOGLOBIN AND HEMOGLOBIN-HAPTOGLOBIN-BINDING PROTEIN 1-RELATED"/>
    <property type="match status" value="1"/>
</dbReference>
<keyword evidence="3 10" id="KW-1134">Transmembrane beta strand</keyword>
<dbReference type="GO" id="GO:0015344">
    <property type="term" value="F:siderophore uptake transmembrane transporter activity"/>
    <property type="evidence" value="ECO:0007669"/>
    <property type="project" value="TreeGrafter"/>
</dbReference>
<reference evidence="15 18" key="2">
    <citation type="submission" date="2019-09" db="EMBL/GenBank/DDBJ databases">
        <title>Pararcticibacter amylolyticus gen. nov., sp. nov., isolated from a rottenly hemp rope, and reclassification of Pedobacter tournemirensis as Pararcticibacter tournemirensis comb. nov.</title>
        <authorList>
            <person name="Cai Y."/>
        </authorList>
    </citation>
    <scope>NUCLEOTIDE SEQUENCE [LARGE SCALE GENOMIC DNA]</scope>
    <source>
        <strain evidence="15 18">TF5-37.2-LB10</strain>
    </source>
</reference>
<sequence>MKLYSLFISLFILLSSFDTMADIPAIKGRVTDADTQAPLAGATLSIPELRISVVSNQNGEYHFPSLPSKGRFLIEVKFIGYKSVVQTINTTSLASVDFKLEKSVIEVQEVVVTGTLNSSMNTKNSTSVAVVNKADLLRLPSNNIVDAISRIPGVSQITTGAAISKPVIRGMSYNRVITLSDGVKQEGQQWGDEHGIEIDQYRADRVEVLRGAASLLYGSDAMGGVINIIDPLPPSEGEIKGEFLTNYATNNGLSGTSAMIEGNSNGFVWRGRGSYKNAFGYNTPDYRLPNSGFHETNLSSQIGFNKAWGYVHLDLSSFRQKLGLPEFERNESGQFILEPEEEGEEGTVMSPSLYKTRNLFTPLQDIRHYKAALNSYVLLGEGKLRSTIAFQNNQRRELEESETDPSLFFDLKTYSYDLKYYFKELNSWERVIGVSGAFQNNKNKAEELLVPDYDSYDLGAFAYTKKTWTNTTFNAGLRFDYRNIDGKQMEEEGEPKFSAFSNNFSNISGAIGFTHEINSTFNLKANIGSAFRAPNVAELSTDGIHEGTARYEKGNPNLDPERSIYADAAVSYHTSKMNIFLNAYNNYIHQYIYLRRLSDNEIIDDHEVYHYVQDNANLYGFEAGLTLHPVSLIHFENSFSLTRARNNSTKDNLPFTPAPVLRNELRFEPEFKNLQNTWFSIGLDNVFKQNHVDVLETPSPAYTLVNASFGTTVKLGSQTLQLSVSANNLFDKAYIDHLSRFKNDGFLNPGRNISFGLFVPLVLSGVK</sequence>
<comment type="similarity">
    <text evidence="10 11">Belongs to the TonB-dependent receptor family.</text>
</comment>
<dbReference type="GO" id="GO:0009279">
    <property type="term" value="C:cell outer membrane"/>
    <property type="evidence" value="ECO:0007669"/>
    <property type="project" value="UniProtKB-SubCell"/>
</dbReference>
<evidence type="ECO:0000256" key="1">
    <source>
        <dbReference type="ARBA" id="ARBA00004571"/>
    </source>
</evidence>
<dbReference type="Gene3D" id="2.60.40.1120">
    <property type="entry name" value="Carboxypeptidase-like, regulatory domain"/>
    <property type="match status" value="1"/>
</dbReference>
<feature type="domain" description="TonB-dependent receptor-like beta-barrel" evidence="13">
    <location>
        <begin position="248"/>
        <end position="729"/>
    </location>
</feature>
<reference evidence="16 17" key="1">
    <citation type="submission" date="2018-12" db="EMBL/GenBank/DDBJ databases">
        <title>The Draft Genome Sequence of the Soil Bacterium Pedobacter tournemirensis R1.</title>
        <authorList>
            <person name="He J."/>
        </authorList>
    </citation>
    <scope>NUCLEOTIDE SEQUENCE [LARGE SCALE GENOMIC DNA]</scope>
    <source>
        <strain evidence="16 17">R1</strain>
    </source>
</reference>
<dbReference type="InterPro" id="IPR012910">
    <property type="entry name" value="Plug_dom"/>
</dbReference>
<evidence type="ECO:0000256" key="4">
    <source>
        <dbReference type="ARBA" id="ARBA00022692"/>
    </source>
</evidence>
<evidence type="ECO:0000256" key="6">
    <source>
        <dbReference type="ARBA" id="ARBA00023077"/>
    </source>
</evidence>
<comment type="subcellular location">
    <subcellularLocation>
        <location evidence="1 10">Cell outer membrane</location>
        <topology evidence="1 10">Multi-pass membrane protein</topology>
    </subcellularLocation>
</comment>
<evidence type="ECO:0000313" key="16">
    <source>
        <dbReference type="EMBL" id="RXF71764.1"/>
    </source>
</evidence>
<evidence type="ECO:0000256" key="7">
    <source>
        <dbReference type="ARBA" id="ARBA00023136"/>
    </source>
</evidence>
<evidence type="ECO:0000256" key="3">
    <source>
        <dbReference type="ARBA" id="ARBA00022452"/>
    </source>
</evidence>
<keyword evidence="6 11" id="KW-0798">TonB box</keyword>
<evidence type="ECO:0000259" key="14">
    <source>
        <dbReference type="Pfam" id="PF07715"/>
    </source>
</evidence>
<feature type="signal peptide" evidence="12">
    <location>
        <begin position="1"/>
        <end position="21"/>
    </location>
</feature>
<evidence type="ECO:0000256" key="11">
    <source>
        <dbReference type="RuleBase" id="RU003357"/>
    </source>
</evidence>
<keyword evidence="8 16" id="KW-0675">Receptor</keyword>
<dbReference type="PROSITE" id="PS52016">
    <property type="entry name" value="TONB_DEPENDENT_REC_3"/>
    <property type="match status" value="1"/>
</dbReference>
<dbReference type="InterPro" id="IPR008969">
    <property type="entry name" value="CarboxyPept-like_regulatory"/>
</dbReference>